<dbReference type="EMBL" id="KZ451939">
    <property type="protein sequence ID" value="PKA60285.1"/>
    <property type="molecule type" value="Genomic_DNA"/>
</dbReference>
<keyword evidence="2" id="KW-1185">Reference proteome</keyword>
<protein>
    <submittedName>
        <fullName evidence="1">Uncharacterized protein</fullName>
    </submittedName>
</protein>
<dbReference type="AlphaFoldDB" id="A0A2I0AXL5"/>
<reference evidence="1 2" key="1">
    <citation type="journal article" date="2017" name="Nature">
        <title>The Apostasia genome and the evolution of orchids.</title>
        <authorList>
            <person name="Zhang G.Q."/>
            <person name="Liu K.W."/>
            <person name="Li Z."/>
            <person name="Lohaus R."/>
            <person name="Hsiao Y.Y."/>
            <person name="Niu S.C."/>
            <person name="Wang J.Y."/>
            <person name="Lin Y.C."/>
            <person name="Xu Q."/>
            <person name="Chen L.J."/>
            <person name="Yoshida K."/>
            <person name="Fujiwara S."/>
            <person name="Wang Z.W."/>
            <person name="Zhang Y.Q."/>
            <person name="Mitsuda N."/>
            <person name="Wang M."/>
            <person name="Liu G.H."/>
            <person name="Pecoraro L."/>
            <person name="Huang H.X."/>
            <person name="Xiao X.J."/>
            <person name="Lin M."/>
            <person name="Wu X.Y."/>
            <person name="Wu W.L."/>
            <person name="Chen Y.Y."/>
            <person name="Chang S.B."/>
            <person name="Sakamoto S."/>
            <person name="Ohme-Takagi M."/>
            <person name="Yagi M."/>
            <person name="Zeng S.J."/>
            <person name="Shen C.Y."/>
            <person name="Yeh C.M."/>
            <person name="Luo Y.B."/>
            <person name="Tsai W.C."/>
            <person name="Van de Peer Y."/>
            <person name="Liu Z.J."/>
        </authorList>
    </citation>
    <scope>NUCLEOTIDE SEQUENCE [LARGE SCALE GENOMIC DNA]</scope>
    <source>
        <strain evidence="2">cv. Shenzhen</strain>
        <tissue evidence="1">Stem</tissue>
    </source>
</reference>
<proteinExistence type="predicted"/>
<dbReference type="InterPro" id="IPR004242">
    <property type="entry name" value="Transposase_21"/>
</dbReference>
<dbReference type="OrthoDB" id="629391at2759"/>
<dbReference type="Pfam" id="PF02992">
    <property type="entry name" value="Transposase_21"/>
    <property type="match status" value="1"/>
</dbReference>
<dbReference type="PANTHER" id="PTHR10775:SF182">
    <property type="entry name" value="TRANSPOSON, EN_SPM-LIKE, TRANSPOSASE-ASSOCIATED DOMAIN PROTEIN-RELATED"/>
    <property type="match status" value="1"/>
</dbReference>
<evidence type="ECO:0000313" key="1">
    <source>
        <dbReference type="EMBL" id="PKA60285.1"/>
    </source>
</evidence>
<dbReference type="Proteomes" id="UP000236161">
    <property type="component" value="Unassembled WGS sequence"/>
</dbReference>
<evidence type="ECO:0000313" key="2">
    <source>
        <dbReference type="Proteomes" id="UP000236161"/>
    </source>
</evidence>
<gene>
    <name evidence="1" type="ORF">AXF42_Ash008344</name>
</gene>
<organism evidence="1 2">
    <name type="scientific">Apostasia shenzhenica</name>
    <dbReference type="NCBI Taxonomy" id="1088818"/>
    <lineage>
        <taxon>Eukaryota</taxon>
        <taxon>Viridiplantae</taxon>
        <taxon>Streptophyta</taxon>
        <taxon>Embryophyta</taxon>
        <taxon>Tracheophyta</taxon>
        <taxon>Spermatophyta</taxon>
        <taxon>Magnoliopsida</taxon>
        <taxon>Liliopsida</taxon>
        <taxon>Asparagales</taxon>
        <taxon>Orchidaceae</taxon>
        <taxon>Apostasioideae</taxon>
        <taxon>Apostasia</taxon>
    </lineage>
</organism>
<dbReference type="PANTHER" id="PTHR10775">
    <property type="entry name" value="OS08G0208400 PROTEIN"/>
    <property type="match status" value="1"/>
</dbReference>
<dbReference type="STRING" id="1088818.A0A2I0AXL5"/>
<sequence length="278" mass="32104">MRPQQFNVSSDDVHEQPNQEAKKFYDLLQAADKPLWEGCTRHTRLSATAQLLNLKSETKMSNQAFDRMISIIKSFLPSSENLPSNYYQTKKLMKDLGLAYEKIDACSNNCMIYYGSQVNDMQCSICNFPRYKPQVGKGKLVPHKVLRYLSLTQRLQRLYMSSHTAEYMTWCDNYRDSSQMVHPADSEAWKHFDRMHSDFAIDARNVHLGLCTDGFNPNKNNGILYSCWPVFITVYNLPPSMCMKIPYIFMSLLIPGPKSPTSNIDIFLRPLIDELKVL</sequence>
<name>A0A2I0AXL5_9ASPA</name>
<accession>A0A2I0AXL5</accession>